<dbReference type="AlphaFoldDB" id="A0AAU9ITS8"/>
<comment type="caution">
    <text evidence="1">The sequence shown here is derived from an EMBL/GenBank/DDBJ whole genome shotgun (WGS) entry which is preliminary data.</text>
</comment>
<accession>A0AAU9ITS8</accession>
<dbReference type="Proteomes" id="UP001162131">
    <property type="component" value="Unassembled WGS sequence"/>
</dbReference>
<proteinExistence type="predicted"/>
<organism evidence="1 2">
    <name type="scientific">Blepharisma stoltei</name>
    <dbReference type="NCBI Taxonomy" id="1481888"/>
    <lineage>
        <taxon>Eukaryota</taxon>
        <taxon>Sar</taxon>
        <taxon>Alveolata</taxon>
        <taxon>Ciliophora</taxon>
        <taxon>Postciliodesmatophora</taxon>
        <taxon>Heterotrichea</taxon>
        <taxon>Heterotrichida</taxon>
        <taxon>Blepharismidae</taxon>
        <taxon>Blepharisma</taxon>
    </lineage>
</organism>
<name>A0AAU9ITS8_9CILI</name>
<evidence type="ECO:0000313" key="2">
    <source>
        <dbReference type="Proteomes" id="UP001162131"/>
    </source>
</evidence>
<gene>
    <name evidence="1" type="ORF">BSTOLATCC_MIC17743</name>
</gene>
<evidence type="ECO:0000313" key="1">
    <source>
        <dbReference type="EMBL" id="CAG9317122.1"/>
    </source>
</evidence>
<protein>
    <submittedName>
        <fullName evidence="1">Uncharacterized protein</fullName>
    </submittedName>
</protein>
<dbReference type="EMBL" id="CAJZBQ010000017">
    <property type="protein sequence ID" value="CAG9317122.1"/>
    <property type="molecule type" value="Genomic_DNA"/>
</dbReference>
<reference evidence="1" key="1">
    <citation type="submission" date="2021-09" db="EMBL/GenBank/DDBJ databases">
        <authorList>
            <consortium name="AG Swart"/>
            <person name="Singh M."/>
            <person name="Singh A."/>
            <person name="Seah K."/>
            <person name="Emmerich C."/>
        </authorList>
    </citation>
    <scope>NUCLEOTIDE SEQUENCE</scope>
    <source>
        <strain evidence="1">ATCC30299</strain>
    </source>
</reference>
<sequence>MKVQIISEDDYLIELDGKYEINNHAIDNFSYDELRVKFLRINKFEIKDDWYLYFFKHMRTHDKNYWIAYEK</sequence>
<keyword evidence="2" id="KW-1185">Reference proteome</keyword>